<proteinExistence type="inferred from homology"/>
<evidence type="ECO:0000256" key="2">
    <source>
        <dbReference type="ARBA" id="ARBA00022670"/>
    </source>
</evidence>
<feature type="region of interest" description="Disordered" evidence="5">
    <location>
        <begin position="310"/>
        <end position="392"/>
    </location>
</feature>
<evidence type="ECO:0000256" key="1">
    <source>
        <dbReference type="ARBA" id="ARBA00005234"/>
    </source>
</evidence>
<dbReference type="GO" id="GO:0005634">
    <property type="term" value="C:nucleus"/>
    <property type="evidence" value="ECO:0007669"/>
    <property type="project" value="TreeGrafter"/>
</dbReference>
<dbReference type="GO" id="GO:0006508">
    <property type="term" value="P:proteolysis"/>
    <property type="evidence" value="ECO:0007669"/>
    <property type="project" value="UniProtKB-KW"/>
</dbReference>
<sequence>MDSPDSPTSQGDREDPGVFHARRGAHVKARRLALEVGAPALPFGFAPQELRTYRGRNRFRAPNPNSVRIQLPARRKVVWPDSTPSPQPAPESLPIRKRRFSQQQRDECAADSDGHTSSIPLYRENPDFDIDLITQNSPGAFPSDVQETTRTGTPLFASSSVLNRCTQSQLETPTPIRHTHLPDVTPLSSRLGGFQSTTISPYAHQQYQSADLNPFTRRPTEPSTLTPFGYQQPPSSTPLHPPSLHPMGPQTLQPAPQPPKATTSTLGMQLSAICFNTAASIKTGIQFGITNLFSRLPRVSSRTAVPLTSAGTDIASQEDEGQAAKRRRLGDSEPEQQALQDDIKLDETRQDDWTLSYRPSNGVISPPANTTATAGPPQLDFDPMNIDDPEDYQAADLPQAGVDSDRVIMTEDTEPDLGGVMAAVEADVESRFADSESEDRITDEDLEAETGQIISPSNHVELQKRKEIPDALSDTPSQSSAKSLSDASEEFQTQLAIDEQLVSEEFQAETSGGESFLEDSQSLAKDHDGSEESASRRQSLEHSDSGSHLSEVSQDSRTSRVSRVSSRSGLSRPSSSDLREKALEKGTAAMHELGLHDLQPSPGCRPRQNLPPPLPISPKRTYTELFNKYFEYDRERRPPTMAELRGWARVKDKDPRLKSRMDWFDLEDEFSLPGLEYLKLDPNPDKVDELEKGYLARSRAKDEALQAQILAEYTRAESARLAAEQAQLAALGLRKSRTPWITSLSRDWERKVDALADPGTRPVKSGGPEVIDVSRGDFKILMKHGEWLNDNSITAAMQHGAAYINKAAGITLKKGAPKCVAFNTFFFTDLAEKKKQTNKVQAYPRTTKRVWGLSPENFLEVESILIPVNAHHHWTFAMIRPQRREIAYVDSFHNPHDDRLELLHEWMADFLGKNYHREEWKRVSFTVTTQTNGYDCGVWTITNSILLAMGIDPSDCTESQMRMQRRRIAGAILNGGFHGSFDLSDL</sequence>
<comment type="similarity">
    <text evidence="1">Belongs to the peptidase C48 family.</text>
</comment>
<dbReference type="GO" id="GO:0016926">
    <property type="term" value="P:protein desumoylation"/>
    <property type="evidence" value="ECO:0007669"/>
    <property type="project" value="TreeGrafter"/>
</dbReference>
<feature type="compositionally biased region" description="Basic and acidic residues" evidence="5">
    <location>
        <begin position="430"/>
        <end position="440"/>
    </location>
</feature>
<feature type="compositionally biased region" description="Low complexity" evidence="5">
    <location>
        <begin position="552"/>
        <end position="576"/>
    </location>
</feature>
<feature type="compositionally biased region" description="Basic and acidic residues" evidence="5">
    <location>
        <begin position="341"/>
        <end position="352"/>
    </location>
</feature>
<feature type="compositionally biased region" description="Low complexity" evidence="5">
    <location>
        <begin position="366"/>
        <end position="377"/>
    </location>
</feature>
<dbReference type="InterPro" id="IPR038765">
    <property type="entry name" value="Papain-like_cys_pep_sf"/>
</dbReference>
<dbReference type="PROSITE" id="PS50600">
    <property type="entry name" value="ULP_PROTEASE"/>
    <property type="match status" value="1"/>
</dbReference>
<dbReference type="AlphaFoldDB" id="A0A9P9WDL3"/>
<dbReference type="SUPFAM" id="SSF54001">
    <property type="entry name" value="Cysteine proteinases"/>
    <property type="match status" value="1"/>
</dbReference>
<evidence type="ECO:0000313" key="8">
    <source>
        <dbReference type="Proteomes" id="UP000829685"/>
    </source>
</evidence>
<name>A0A9P9WDL3_9PEZI</name>
<dbReference type="PANTHER" id="PTHR12606">
    <property type="entry name" value="SENTRIN/SUMO-SPECIFIC PROTEASE"/>
    <property type="match status" value="1"/>
</dbReference>
<dbReference type="EMBL" id="JAFIMR010000036">
    <property type="protein sequence ID" value="KAI1858635.1"/>
    <property type="molecule type" value="Genomic_DNA"/>
</dbReference>
<keyword evidence="8" id="KW-1185">Reference proteome</keyword>
<gene>
    <name evidence="7" type="ORF">JX265_010728</name>
</gene>
<feature type="domain" description="Ubiquitin-like protease family profile" evidence="6">
    <location>
        <begin position="771"/>
        <end position="947"/>
    </location>
</feature>
<feature type="region of interest" description="Disordered" evidence="5">
    <location>
        <begin position="430"/>
        <end position="492"/>
    </location>
</feature>
<comment type="caution">
    <text evidence="7">The sequence shown here is derived from an EMBL/GenBank/DDBJ whole genome shotgun (WGS) entry which is preliminary data.</text>
</comment>
<organism evidence="7 8">
    <name type="scientific">Neoarthrinium moseri</name>
    <dbReference type="NCBI Taxonomy" id="1658444"/>
    <lineage>
        <taxon>Eukaryota</taxon>
        <taxon>Fungi</taxon>
        <taxon>Dikarya</taxon>
        <taxon>Ascomycota</taxon>
        <taxon>Pezizomycotina</taxon>
        <taxon>Sordariomycetes</taxon>
        <taxon>Xylariomycetidae</taxon>
        <taxon>Amphisphaeriales</taxon>
        <taxon>Apiosporaceae</taxon>
        <taxon>Neoarthrinium</taxon>
    </lineage>
</organism>
<feature type="compositionally biased region" description="Basic and acidic residues" evidence="5">
    <location>
        <begin position="524"/>
        <end position="545"/>
    </location>
</feature>
<evidence type="ECO:0000256" key="4">
    <source>
        <dbReference type="ARBA" id="ARBA00022807"/>
    </source>
</evidence>
<keyword evidence="3" id="KW-0378">Hydrolase</keyword>
<feature type="region of interest" description="Disordered" evidence="5">
    <location>
        <begin position="595"/>
        <end position="618"/>
    </location>
</feature>
<evidence type="ECO:0000313" key="7">
    <source>
        <dbReference type="EMBL" id="KAI1858635.1"/>
    </source>
</evidence>
<feature type="compositionally biased region" description="Polar residues" evidence="5">
    <location>
        <begin position="250"/>
        <end position="263"/>
    </location>
</feature>
<evidence type="ECO:0000259" key="6">
    <source>
        <dbReference type="PROSITE" id="PS50600"/>
    </source>
</evidence>
<feature type="compositionally biased region" description="Polar residues" evidence="5">
    <location>
        <begin position="1"/>
        <end position="10"/>
    </location>
</feature>
<feature type="region of interest" description="Disordered" evidence="5">
    <location>
        <begin position="74"/>
        <end position="123"/>
    </location>
</feature>
<feature type="region of interest" description="Disordered" evidence="5">
    <location>
        <begin position="213"/>
        <end position="263"/>
    </location>
</feature>
<reference evidence="7" key="1">
    <citation type="submission" date="2021-03" db="EMBL/GenBank/DDBJ databases">
        <title>Revisited historic fungal species revealed as producer of novel bioactive compounds through whole genome sequencing and comparative genomics.</title>
        <authorList>
            <person name="Vignolle G.A."/>
            <person name="Hochenegger N."/>
            <person name="Mach R.L."/>
            <person name="Mach-Aigner A.R."/>
            <person name="Javad Rahimi M."/>
            <person name="Salim K.A."/>
            <person name="Chan C.M."/>
            <person name="Lim L.B.L."/>
            <person name="Cai F."/>
            <person name="Druzhinina I.S."/>
            <person name="U'Ren J.M."/>
            <person name="Derntl C."/>
        </authorList>
    </citation>
    <scope>NUCLEOTIDE SEQUENCE</scope>
    <source>
        <strain evidence="7">TUCIM 5799</strain>
    </source>
</reference>
<keyword evidence="4" id="KW-0788">Thiol protease</keyword>
<dbReference type="PANTHER" id="PTHR12606:SF141">
    <property type="entry name" value="GH15225P-RELATED"/>
    <property type="match status" value="1"/>
</dbReference>
<feature type="compositionally biased region" description="Polar residues" evidence="5">
    <location>
        <begin position="508"/>
        <end position="523"/>
    </location>
</feature>
<feature type="compositionally biased region" description="Low complexity" evidence="5">
    <location>
        <begin position="477"/>
        <end position="486"/>
    </location>
</feature>
<feature type="compositionally biased region" description="Basic and acidic residues" evidence="5">
    <location>
        <begin position="104"/>
        <end position="114"/>
    </location>
</feature>
<dbReference type="Gene3D" id="3.40.395.10">
    <property type="entry name" value="Adenoviral Proteinase, Chain A"/>
    <property type="match status" value="1"/>
</dbReference>
<evidence type="ECO:0000256" key="3">
    <source>
        <dbReference type="ARBA" id="ARBA00022801"/>
    </source>
</evidence>
<dbReference type="Proteomes" id="UP000829685">
    <property type="component" value="Unassembled WGS sequence"/>
</dbReference>
<dbReference type="Pfam" id="PF02902">
    <property type="entry name" value="Peptidase_C48"/>
    <property type="match status" value="1"/>
</dbReference>
<feature type="region of interest" description="Disordered" evidence="5">
    <location>
        <begin position="506"/>
        <end position="581"/>
    </location>
</feature>
<dbReference type="GO" id="GO:0016929">
    <property type="term" value="F:deSUMOylase activity"/>
    <property type="evidence" value="ECO:0007669"/>
    <property type="project" value="TreeGrafter"/>
</dbReference>
<feature type="compositionally biased region" description="Pro residues" evidence="5">
    <location>
        <begin position="235"/>
        <end position="244"/>
    </location>
</feature>
<protein>
    <recommendedName>
        <fullName evidence="6">Ubiquitin-like protease family profile domain-containing protein</fullName>
    </recommendedName>
</protein>
<evidence type="ECO:0000256" key="5">
    <source>
        <dbReference type="SAM" id="MobiDB-lite"/>
    </source>
</evidence>
<feature type="region of interest" description="Disordered" evidence="5">
    <location>
        <begin position="1"/>
        <end position="23"/>
    </location>
</feature>
<accession>A0A9P9WDL3</accession>
<dbReference type="InterPro" id="IPR003653">
    <property type="entry name" value="Peptidase_C48_C"/>
</dbReference>
<keyword evidence="2" id="KW-0645">Protease</keyword>